<organism evidence="1 2">
    <name type="scientific">Arachis hypogaea</name>
    <name type="common">Peanut</name>
    <dbReference type="NCBI Taxonomy" id="3818"/>
    <lineage>
        <taxon>Eukaryota</taxon>
        <taxon>Viridiplantae</taxon>
        <taxon>Streptophyta</taxon>
        <taxon>Embryophyta</taxon>
        <taxon>Tracheophyta</taxon>
        <taxon>Spermatophyta</taxon>
        <taxon>Magnoliopsida</taxon>
        <taxon>eudicotyledons</taxon>
        <taxon>Gunneridae</taxon>
        <taxon>Pentapetalae</taxon>
        <taxon>rosids</taxon>
        <taxon>fabids</taxon>
        <taxon>Fabales</taxon>
        <taxon>Fabaceae</taxon>
        <taxon>Papilionoideae</taxon>
        <taxon>50 kb inversion clade</taxon>
        <taxon>dalbergioids sensu lato</taxon>
        <taxon>Dalbergieae</taxon>
        <taxon>Pterocarpus clade</taxon>
        <taxon>Arachis</taxon>
    </lineage>
</organism>
<dbReference type="Proteomes" id="UP000289738">
    <property type="component" value="Chromosome B06"/>
</dbReference>
<accession>A0A444YP98</accession>
<name>A0A444YP98_ARAHY</name>
<gene>
    <name evidence="1" type="ORF">Ahy_B06g082973</name>
</gene>
<evidence type="ECO:0000313" key="1">
    <source>
        <dbReference type="EMBL" id="RYR03728.1"/>
    </source>
</evidence>
<proteinExistence type="predicted"/>
<sequence length="35" mass="4446">MFHKRYFPIMYLKWLFEFLMICKSNKFLLMVKKGL</sequence>
<reference evidence="1 2" key="1">
    <citation type="submission" date="2019-01" db="EMBL/GenBank/DDBJ databases">
        <title>Sequencing of cultivated peanut Arachis hypogaea provides insights into genome evolution and oil improvement.</title>
        <authorList>
            <person name="Chen X."/>
        </authorList>
    </citation>
    <scope>NUCLEOTIDE SEQUENCE [LARGE SCALE GENOMIC DNA]</scope>
    <source>
        <strain evidence="2">cv. Fuhuasheng</strain>
        <tissue evidence="1">Leaves</tissue>
    </source>
</reference>
<dbReference type="AlphaFoldDB" id="A0A444YP98"/>
<comment type="caution">
    <text evidence="1">The sequence shown here is derived from an EMBL/GenBank/DDBJ whole genome shotgun (WGS) entry which is preliminary data.</text>
</comment>
<evidence type="ECO:0000313" key="2">
    <source>
        <dbReference type="Proteomes" id="UP000289738"/>
    </source>
</evidence>
<keyword evidence="2" id="KW-1185">Reference proteome</keyword>
<protein>
    <submittedName>
        <fullName evidence="1">Uncharacterized protein</fullName>
    </submittedName>
</protein>
<dbReference type="EMBL" id="SDMP01000016">
    <property type="protein sequence ID" value="RYR03728.1"/>
    <property type="molecule type" value="Genomic_DNA"/>
</dbReference>